<evidence type="ECO:0000259" key="3">
    <source>
        <dbReference type="Pfam" id="PF13845"/>
    </source>
</evidence>
<evidence type="ECO:0000256" key="1">
    <source>
        <dbReference type="SAM" id="MobiDB-lite"/>
    </source>
</evidence>
<evidence type="ECO:0000313" key="5">
    <source>
        <dbReference type="Proteomes" id="UP000007962"/>
    </source>
</evidence>
<keyword evidence="5" id="KW-1185">Reference proteome</keyword>
<evidence type="ECO:0000256" key="2">
    <source>
        <dbReference type="SAM" id="Phobius"/>
    </source>
</evidence>
<feature type="region of interest" description="Disordered" evidence="1">
    <location>
        <begin position="1"/>
        <end position="62"/>
    </location>
</feature>
<organism evidence="4 5">
    <name type="scientific">Beutenbergia cavernae (strain ATCC BAA-8 / DSM 12333 / CCUG 43141 / JCM 11478 / NBRC 16432 / NCIMB 13614 / HKI 0122)</name>
    <dbReference type="NCBI Taxonomy" id="471853"/>
    <lineage>
        <taxon>Bacteria</taxon>
        <taxon>Bacillati</taxon>
        <taxon>Actinomycetota</taxon>
        <taxon>Actinomycetes</taxon>
        <taxon>Micrococcales</taxon>
        <taxon>Beutenbergiaceae</taxon>
        <taxon>Beutenbergia</taxon>
    </lineage>
</organism>
<feature type="region of interest" description="Disordered" evidence="1">
    <location>
        <begin position="127"/>
        <end position="162"/>
    </location>
</feature>
<dbReference type="STRING" id="471853.Bcav_3650"/>
<gene>
    <name evidence="4" type="ordered locus">Bcav_3650</name>
</gene>
<accession>C5C3I3</accession>
<dbReference type="RefSeq" id="WP_015884129.1">
    <property type="nucleotide sequence ID" value="NC_012669.1"/>
</dbReference>
<dbReference type="InterPro" id="IPR026004">
    <property type="entry name" value="Septum_form"/>
</dbReference>
<dbReference type="EMBL" id="CP001618">
    <property type="protein sequence ID" value="ACQ81892.1"/>
    <property type="molecule type" value="Genomic_DNA"/>
</dbReference>
<proteinExistence type="predicted"/>
<feature type="compositionally biased region" description="Pro residues" evidence="1">
    <location>
        <begin position="16"/>
        <end position="32"/>
    </location>
</feature>
<reference evidence="4 5" key="1">
    <citation type="journal article" date="2009" name="Stand. Genomic Sci.">
        <title>Complete genome sequence of Beutenbergia cavernae type strain (HKI 0122).</title>
        <authorList>
            <person name="Land M."/>
            <person name="Pukall R."/>
            <person name="Abt B."/>
            <person name="Goker M."/>
            <person name="Rohde M."/>
            <person name="Glavina Del Rio T."/>
            <person name="Tice H."/>
            <person name="Copeland A."/>
            <person name="Cheng J.F."/>
            <person name="Lucas S."/>
            <person name="Chen F."/>
            <person name="Nolan M."/>
            <person name="Bruce D."/>
            <person name="Goodwin L."/>
            <person name="Pitluck S."/>
            <person name="Ivanova N."/>
            <person name="Mavromatis K."/>
            <person name="Ovchinnikova G."/>
            <person name="Pati A."/>
            <person name="Chen A."/>
            <person name="Palaniappan K."/>
            <person name="Hauser L."/>
            <person name="Chang Y.J."/>
            <person name="Jefferies C.C."/>
            <person name="Saunders E."/>
            <person name="Brettin T."/>
            <person name="Detter J.C."/>
            <person name="Han C."/>
            <person name="Chain P."/>
            <person name="Bristow J."/>
            <person name="Eisen J.A."/>
            <person name="Markowitz V."/>
            <person name="Hugenholtz P."/>
            <person name="Kyrpides N.C."/>
            <person name="Klenk H.P."/>
            <person name="Lapidus A."/>
        </authorList>
    </citation>
    <scope>NUCLEOTIDE SEQUENCE [LARGE SCALE GENOMIC DNA]</scope>
    <source>
        <strain evidence="5">ATCC BAA-8 / DSM 12333 / NBRC 16432</strain>
    </source>
</reference>
<sequence>MTTPWNSSAPGSYGGPPGPQQQPGHGGPPGPPAYGGTQQGPPHGGPPGGGWQGPPSRQANPGAALGWAGVGAGIVLGPVGLVLGVMSFTRSRRAGASTVPGVIAMIVGTVWTVAVAAIVVVTAVVTLSQDPPPPPEPTQTETEPETPGPAAGENPGDTDTEREVRDVDIDLGNCIDDLENPVSPGTFLHVPCAQPHHAEVVAEYTITEPDFPGTDAVQQQADDFCSTEVPEALPTEIDRTNLTVYYLYPTQTTWDDGDRIISCFVLGKDDTRLVGSAIAGDIQISE</sequence>
<keyword evidence="2" id="KW-0812">Transmembrane</keyword>
<dbReference type="KEGG" id="bcv:Bcav_3650"/>
<feature type="domain" description="Septum formation-related" evidence="3">
    <location>
        <begin position="172"/>
        <end position="269"/>
    </location>
</feature>
<name>C5C3I3_BEUC1</name>
<protein>
    <recommendedName>
        <fullName evidence="3">Septum formation-related domain-containing protein</fullName>
    </recommendedName>
</protein>
<dbReference type="AlphaFoldDB" id="C5C3I3"/>
<keyword evidence="2" id="KW-1133">Transmembrane helix</keyword>
<keyword evidence="2" id="KW-0472">Membrane</keyword>
<feature type="transmembrane region" description="Helical" evidence="2">
    <location>
        <begin position="64"/>
        <end position="89"/>
    </location>
</feature>
<dbReference type="Proteomes" id="UP000007962">
    <property type="component" value="Chromosome"/>
</dbReference>
<dbReference type="OrthoDB" id="3628931at2"/>
<feature type="transmembrane region" description="Helical" evidence="2">
    <location>
        <begin position="101"/>
        <end position="127"/>
    </location>
</feature>
<dbReference type="HOGENOM" id="CLU_972043_0_0_11"/>
<dbReference type="Pfam" id="PF13845">
    <property type="entry name" value="Septum_form"/>
    <property type="match status" value="1"/>
</dbReference>
<evidence type="ECO:0000313" key="4">
    <source>
        <dbReference type="EMBL" id="ACQ81892.1"/>
    </source>
</evidence>